<keyword evidence="2" id="KW-1185">Reference proteome</keyword>
<accession>A0A2I0X5J2</accession>
<protein>
    <submittedName>
        <fullName evidence="1">Uncharacterized protein</fullName>
    </submittedName>
</protein>
<reference evidence="1 2" key="2">
    <citation type="journal article" date="2017" name="Nature">
        <title>The Apostasia genome and the evolution of orchids.</title>
        <authorList>
            <person name="Zhang G.Q."/>
            <person name="Liu K.W."/>
            <person name="Li Z."/>
            <person name="Lohaus R."/>
            <person name="Hsiao Y.Y."/>
            <person name="Niu S.C."/>
            <person name="Wang J.Y."/>
            <person name="Lin Y.C."/>
            <person name="Xu Q."/>
            <person name="Chen L.J."/>
            <person name="Yoshida K."/>
            <person name="Fujiwara S."/>
            <person name="Wang Z.W."/>
            <person name="Zhang Y.Q."/>
            <person name="Mitsuda N."/>
            <person name="Wang M."/>
            <person name="Liu G.H."/>
            <person name="Pecoraro L."/>
            <person name="Huang H.X."/>
            <person name="Xiao X.J."/>
            <person name="Lin M."/>
            <person name="Wu X.Y."/>
            <person name="Wu W.L."/>
            <person name="Chen Y.Y."/>
            <person name="Chang S.B."/>
            <person name="Sakamoto S."/>
            <person name="Ohme-Takagi M."/>
            <person name="Yagi M."/>
            <person name="Zeng S.J."/>
            <person name="Shen C.Y."/>
            <person name="Yeh C.M."/>
            <person name="Luo Y.B."/>
            <person name="Tsai W.C."/>
            <person name="Van de Peer Y."/>
            <person name="Liu Z.J."/>
        </authorList>
    </citation>
    <scope>NUCLEOTIDE SEQUENCE [LARGE SCALE GENOMIC DNA]</scope>
    <source>
        <tissue evidence="1">The whole plant</tissue>
    </source>
</reference>
<gene>
    <name evidence="1" type="ORF">MA16_Dca007830</name>
</gene>
<name>A0A2I0X5J2_9ASPA</name>
<dbReference type="Proteomes" id="UP000233837">
    <property type="component" value="Unassembled WGS sequence"/>
</dbReference>
<organism evidence="1 2">
    <name type="scientific">Dendrobium catenatum</name>
    <dbReference type="NCBI Taxonomy" id="906689"/>
    <lineage>
        <taxon>Eukaryota</taxon>
        <taxon>Viridiplantae</taxon>
        <taxon>Streptophyta</taxon>
        <taxon>Embryophyta</taxon>
        <taxon>Tracheophyta</taxon>
        <taxon>Spermatophyta</taxon>
        <taxon>Magnoliopsida</taxon>
        <taxon>Liliopsida</taxon>
        <taxon>Asparagales</taxon>
        <taxon>Orchidaceae</taxon>
        <taxon>Epidendroideae</taxon>
        <taxon>Malaxideae</taxon>
        <taxon>Dendrobiinae</taxon>
        <taxon>Dendrobium</taxon>
    </lineage>
</organism>
<sequence>MKPCLPSLKIHGTSKVISRFLLLTKVSSFLSSLLLRITNVPGREALGSFWETIHSAKVDAIICSGKGGVSFNTFVDQDHELPPILLDT</sequence>
<dbReference type="AlphaFoldDB" id="A0A2I0X5J2"/>
<proteinExistence type="predicted"/>
<dbReference type="EMBL" id="KZ502136">
    <property type="protein sequence ID" value="PKU83172.1"/>
    <property type="molecule type" value="Genomic_DNA"/>
</dbReference>
<evidence type="ECO:0000313" key="2">
    <source>
        <dbReference type="Proteomes" id="UP000233837"/>
    </source>
</evidence>
<reference evidence="1 2" key="1">
    <citation type="journal article" date="2016" name="Sci. Rep.">
        <title>The Dendrobium catenatum Lindl. genome sequence provides insights into polysaccharide synthase, floral development and adaptive evolution.</title>
        <authorList>
            <person name="Zhang G.Q."/>
            <person name="Xu Q."/>
            <person name="Bian C."/>
            <person name="Tsai W.C."/>
            <person name="Yeh C.M."/>
            <person name="Liu K.W."/>
            <person name="Yoshida K."/>
            <person name="Zhang L.S."/>
            <person name="Chang S.B."/>
            <person name="Chen F."/>
            <person name="Shi Y."/>
            <person name="Su Y.Y."/>
            <person name="Zhang Y.Q."/>
            <person name="Chen L.J."/>
            <person name="Yin Y."/>
            <person name="Lin M."/>
            <person name="Huang H."/>
            <person name="Deng H."/>
            <person name="Wang Z.W."/>
            <person name="Zhu S.L."/>
            <person name="Zhao X."/>
            <person name="Deng C."/>
            <person name="Niu S.C."/>
            <person name="Huang J."/>
            <person name="Wang M."/>
            <person name="Liu G.H."/>
            <person name="Yang H.J."/>
            <person name="Xiao X.J."/>
            <person name="Hsiao Y.Y."/>
            <person name="Wu W.L."/>
            <person name="Chen Y.Y."/>
            <person name="Mitsuda N."/>
            <person name="Ohme-Takagi M."/>
            <person name="Luo Y.B."/>
            <person name="Van de Peer Y."/>
            <person name="Liu Z.J."/>
        </authorList>
    </citation>
    <scope>NUCLEOTIDE SEQUENCE [LARGE SCALE GENOMIC DNA]</scope>
    <source>
        <tissue evidence="1">The whole plant</tissue>
    </source>
</reference>
<evidence type="ECO:0000313" key="1">
    <source>
        <dbReference type="EMBL" id="PKU83172.1"/>
    </source>
</evidence>